<comment type="caution">
    <text evidence="1">The sequence shown here is derived from an EMBL/GenBank/DDBJ whole genome shotgun (WGS) entry which is preliminary data.</text>
</comment>
<dbReference type="EMBL" id="WRPA01000027">
    <property type="protein sequence ID" value="MXR70880.1"/>
    <property type="molecule type" value="Genomic_DNA"/>
</dbReference>
<accession>A0A6L7I3J6</accession>
<gene>
    <name evidence="1" type="ORF">GNT65_19670</name>
</gene>
<sequence>MAFRIDSSIIAWPLMGALLSAPAMALDWRLGIGGHDYYVDEADSHTLGAGVSIALTHLTEREIKLTGELNIFVDHDVDELDPDHIPVWFSSYYSAGGDLFSLSQHSRLFWDVSLGGKRNTVSSVEKQVRLFPALGYGYQREGFQADVKLGGGYYFLEIDDDVPRMRGYDREDFQNKTGAYTLAAATQFVLGEDFELSLAAQQWHDGSDWLENQLEARLSYDADHWSSESQLIFSVKYNEYNLDPYARVPVDSPDYLPILPWNKDLFVRVYFDMPWG</sequence>
<dbReference type="RefSeq" id="WP_160798881.1">
    <property type="nucleotide sequence ID" value="NZ_WRPA01000027.1"/>
</dbReference>
<evidence type="ECO:0000313" key="1">
    <source>
        <dbReference type="EMBL" id="MXR70880.1"/>
    </source>
</evidence>
<protein>
    <recommendedName>
        <fullName evidence="3">Outer membrane beta-barrel protein</fullName>
    </recommendedName>
</protein>
<reference evidence="1 2" key="1">
    <citation type="submission" date="2019-12" db="EMBL/GenBank/DDBJ databases">
        <title>Shewanella insulae sp. nov., isolated from a tidal flat.</title>
        <authorList>
            <person name="Yoon J.-H."/>
        </authorList>
    </citation>
    <scope>NUCLEOTIDE SEQUENCE [LARGE SCALE GENOMIC DNA]</scope>
    <source>
        <strain evidence="1 2">JBTF-M18</strain>
    </source>
</reference>
<evidence type="ECO:0008006" key="3">
    <source>
        <dbReference type="Google" id="ProtNLM"/>
    </source>
</evidence>
<name>A0A6L7I3J6_9GAMM</name>
<proteinExistence type="predicted"/>
<dbReference type="Proteomes" id="UP000474778">
    <property type="component" value="Unassembled WGS sequence"/>
</dbReference>
<keyword evidence="2" id="KW-1185">Reference proteome</keyword>
<dbReference type="AlphaFoldDB" id="A0A6L7I3J6"/>
<organism evidence="1 2">
    <name type="scientific">Shewanella insulae</name>
    <dbReference type="NCBI Taxonomy" id="2681496"/>
    <lineage>
        <taxon>Bacteria</taxon>
        <taxon>Pseudomonadati</taxon>
        <taxon>Pseudomonadota</taxon>
        <taxon>Gammaproteobacteria</taxon>
        <taxon>Alteromonadales</taxon>
        <taxon>Shewanellaceae</taxon>
        <taxon>Shewanella</taxon>
    </lineage>
</organism>
<evidence type="ECO:0000313" key="2">
    <source>
        <dbReference type="Proteomes" id="UP000474778"/>
    </source>
</evidence>